<dbReference type="InterPro" id="IPR051812">
    <property type="entry name" value="SPI_LacAB/RpiB"/>
</dbReference>
<dbReference type="InterPro" id="IPR036569">
    <property type="entry name" value="RpiB_LacA_LacB_sf"/>
</dbReference>
<dbReference type="PIRSF" id="PIRSF005384">
    <property type="entry name" value="RpiB_LacA_B"/>
    <property type="match status" value="1"/>
</dbReference>
<keyword evidence="2 3" id="KW-0413">Isomerase</keyword>
<dbReference type="AlphaFoldDB" id="A0A366F9H6"/>
<organism evidence="3 4">
    <name type="scientific">Roseiarcus fermentans</name>
    <dbReference type="NCBI Taxonomy" id="1473586"/>
    <lineage>
        <taxon>Bacteria</taxon>
        <taxon>Pseudomonadati</taxon>
        <taxon>Pseudomonadota</taxon>
        <taxon>Alphaproteobacteria</taxon>
        <taxon>Hyphomicrobiales</taxon>
        <taxon>Roseiarcaceae</taxon>
        <taxon>Roseiarcus</taxon>
    </lineage>
</organism>
<dbReference type="NCBIfam" id="NF004051">
    <property type="entry name" value="PRK05571.1"/>
    <property type="match status" value="1"/>
</dbReference>
<dbReference type="EMBL" id="QNRK01000019">
    <property type="protein sequence ID" value="RBP10419.1"/>
    <property type="molecule type" value="Genomic_DNA"/>
</dbReference>
<gene>
    <name evidence="3" type="ORF">DFR50_11990</name>
</gene>
<dbReference type="RefSeq" id="WP_113890538.1">
    <property type="nucleotide sequence ID" value="NZ_QNRK01000019.1"/>
</dbReference>
<evidence type="ECO:0000256" key="2">
    <source>
        <dbReference type="ARBA" id="ARBA00023235"/>
    </source>
</evidence>
<keyword evidence="4" id="KW-1185">Reference proteome</keyword>
<dbReference type="InterPro" id="IPR003500">
    <property type="entry name" value="RpiB_LacA_LacB"/>
</dbReference>
<dbReference type="Pfam" id="PF02502">
    <property type="entry name" value="LacAB_rpiB"/>
    <property type="match status" value="1"/>
</dbReference>
<sequence length="163" mass="17181">MRIGIASDHGGFALKVEISKALRTLGHEVVDFGARVLSPADDYPDYVIPLARSIVSGDSERGIAICGSGVGASIVANKIPGVRAGLIHDVFSARQGVEDDDMNVFCLGGRVIGDGLALQLVQTILSARFSGADRHLRRLAKVQAIEVGESEANGAFSVRRVLN</sequence>
<comment type="similarity">
    <text evidence="1">Belongs to the LacAB/RpiB family.</text>
</comment>
<evidence type="ECO:0000313" key="3">
    <source>
        <dbReference type="EMBL" id="RBP10419.1"/>
    </source>
</evidence>
<reference evidence="3 4" key="1">
    <citation type="submission" date="2018-06" db="EMBL/GenBank/DDBJ databases">
        <title>Genomic Encyclopedia of Type Strains, Phase IV (KMG-IV): sequencing the most valuable type-strain genomes for metagenomic binning, comparative biology and taxonomic classification.</title>
        <authorList>
            <person name="Goeker M."/>
        </authorList>
    </citation>
    <scope>NUCLEOTIDE SEQUENCE [LARGE SCALE GENOMIC DNA]</scope>
    <source>
        <strain evidence="3 4">DSM 24875</strain>
    </source>
</reference>
<proteinExistence type="inferred from homology"/>
<dbReference type="GO" id="GO:0016861">
    <property type="term" value="F:intramolecular oxidoreductase activity, interconverting aldoses and ketoses"/>
    <property type="evidence" value="ECO:0007669"/>
    <property type="project" value="UniProtKB-ARBA"/>
</dbReference>
<dbReference type="GO" id="GO:0005975">
    <property type="term" value="P:carbohydrate metabolic process"/>
    <property type="evidence" value="ECO:0007669"/>
    <property type="project" value="InterPro"/>
</dbReference>
<protein>
    <submittedName>
        <fullName evidence="3">Ribose 5-phosphate isomerase B</fullName>
    </submittedName>
</protein>
<dbReference type="NCBIfam" id="TIGR00689">
    <property type="entry name" value="rpiB_lacA_lacB"/>
    <property type="match status" value="1"/>
</dbReference>
<dbReference type="Proteomes" id="UP000253529">
    <property type="component" value="Unassembled WGS sequence"/>
</dbReference>
<dbReference type="SUPFAM" id="SSF89623">
    <property type="entry name" value="Ribose/Galactose isomerase RpiB/AlsB"/>
    <property type="match status" value="1"/>
</dbReference>
<dbReference type="Gene3D" id="3.40.1400.10">
    <property type="entry name" value="Sugar-phosphate isomerase, RpiB/LacA/LacB"/>
    <property type="match status" value="1"/>
</dbReference>
<accession>A0A366F9H6</accession>
<comment type="caution">
    <text evidence="3">The sequence shown here is derived from an EMBL/GenBank/DDBJ whole genome shotgun (WGS) entry which is preliminary data.</text>
</comment>
<evidence type="ECO:0000313" key="4">
    <source>
        <dbReference type="Proteomes" id="UP000253529"/>
    </source>
</evidence>
<evidence type="ECO:0000256" key="1">
    <source>
        <dbReference type="ARBA" id="ARBA00008754"/>
    </source>
</evidence>
<dbReference type="PANTHER" id="PTHR43732:SF1">
    <property type="entry name" value="RIBOSE 5-PHOSPHATE ISOMERASE"/>
    <property type="match status" value="1"/>
</dbReference>
<name>A0A366F9H6_9HYPH</name>
<dbReference type="PANTHER" id="PTHR43732">
    <property type="entry name" value="RIBOSE 5-PHOSPHATE ISOMERASE-RELATED"/>
    <property type="match status" value="1"/>
</dbReference>